<dbReference type="InterPro" id="IPR037066">
    <property type="entry name" value="Plug_dom_sf"/>
</dbReference>
<comment type="caution">
    <text evidence="1">The sequence shown here is derived from an EMBL/GenBank/DDBJ whole genome shotgun (WGS) entry which is preliminary data.</text>
</comment>
<accession>A0A5J4PQU1</accession>
<organism evidence="1">
    <name type="scientific">termite gut metagenome</name>
    <dbReference type="NCBI Taxonomy" id="433724"/>
    <lineage>
        <taxon>unclassified sequences</taxon>
        <taxon>metagenomes</taxon>
        <taxon>organismal metagenomes</taxon>
    </lineage>
</organism>
<evidence type="ECO:0000313" key="1">
    <source>
        <dbReference type="EMBL" id="KAA6310673.1"/>
    </source>
</evidence>
<proteinExistence type="predicted"/>
<dbReference type="SUPFAM" id="SSF56935">
    <property type="entry name" value="Porins"/>
    <property type="match status" value="1"/>
</dbReference>
<dbReference type="Gene3D" id="2.170.130.10">
    <property type="entry name" value="TonB-dependent receptor, plug domain"/>
    <property type="match status" value="1"/>
</dbReference>
<dbReference type="Pfam" id="PF13715">
    <property type="entry name" value="CarbopepD_reg_2"/>
    <property type="match status" value="1"/>
</dbReference>
<dbReference type="InterPro" id="IPR008969">
    <property type="entry name" value="CarboxyPept-like_regulatory"/>
</dbReference>
<name>A0A5J4PQU1_9ZZZZ</name>
<feature type="non-terminal residue" evidence="1">
    <location>
        <position position="116"/>
    </location>
</feature>
<dbReference type="AlphaFoldDB" id="A0A5J4PQU1"/>
<gene>
    <name evidence="1" type="ORF">EZS27_038059</name>
</gene>
<keyword evidence="1" id="KW-0675">Receptor</keyword>
<dbReference type="SUPFAM" id="SSF49464">
    <property type="entry name" value="Carboxypeptidase regulatory domain-like"/>
    <property type="match status" value="1"/>
</dbReference>
<reference evidence="1" key="1">
    <citation type="submission" date="2019-03" db="EMBL/GenBank/DDBJ databases">
        <title>Single cell metagenomics reveals metabolic interactions within the superorganism composed of flagellate Streblomastix strix and complex community of Bacteroidetes bacteria on its surface.</title>
        <authorList>
            <person name="Treitli S.C."/>
            <person name="Kolisko M."/>
            <person name="Husnik F."/>
            <person name="Keeling P."/>
            <person name="Hampl V."/>
        </authorList>
    </citation>
    <scope>NUCLEOTIDE SEQUENCE</scope>
    <source>
        <strain evidence="1">STM</strain>
    </source>
</reference>
<protein>
    <submittedName>
        <fullName evidence="1">TonB-dependent receptor SusC</fullName>
    </submittedName>
</protein>
<dbReference type="EMBL" id="SNRY01007306">
    <property type="protein sequence ID" value="KAA6310673.1"/>
    <property type="molecule type" value="Genomic_DNA"/>
</dbReference>
<sequence length="116" mass="12183">MSDVDGNYAINIPTDGKVVLVFAFLGYVTQEIRVGNQSTINVILLENVTEIDEVVVVGYGTQKKVTLSGAVAAIGSKEMATTKSINVQNTLTGKLAGVKVVQGTSEPGVFSENSFS</sequence>